<dbReference type="InterPro" id="IPR017853">
    <property type="entry name" value="GH"/>
</dbReference>
<dbReference type="CDD" id="cd11336">
    <property type="entry name" value="AmyAc_MTSase"/>
    <property type="match status" value="1"/>
</dbReference>
<accession>A0A5R8KJQ4</accession>
<organism evidence="2 3">
    <name type="scientific">Phragmitibacter flavus</name>
    <dbReference type="NCBI Taxonomy" id="2576071"/>
    <lineage>
        <taxon>Bacteria</taxon>
        <taxon>Pseudomonadati</taxon>
        <taxon>Verrucomicrobiota</taxon>
        <taxon>Verrucomicrobiia</taxon>
        <taxon>Verrucomicrobiales</taxon>
        <taxon>Verrucomicrobiaceae</taxon>
        <taxon>Phragmitibacter</taxon>
    </lineage>
</organism>
<dbReference type="GO" id="GO:0005992">
    <property type="term" value="P:trehalose biosynthetic process"/>
    <property type="evidence" value="ECO:0007669"/>
    <property type="project" value="TreeGrafter"/>
</dbReference>
<proteinExistence type="predicted"/>
<dbReference type="PANTHER" id="PTHR10357">
    <property type="entry name" value="ALPHA-AMYLASE FAMILY MEMBER"/>
    <property type="match status" value="1"/>
</dbReference>
<dbReference type="AlphaFoldDB" id="A0A5R8KJQ4"/>
<dbReference type="Pfam" id="PF00128">
    <property type="entry name" value="Alpha-amylase"/>
    <property type="match status" value="1"/>
</dbReference>
<dbReference type="GO" id="GO:0030980">
    <property type="term" value="P:alpha-glucan catabolic process"/>
    <property type="evidence" value="ECO:0007669"/>
    <property type="project" value="TreeGrafter"/>
</dbReference>
<dbReference type="Proteomes" id="UP000306196">
    <property type="component" value="Unassembled WGS sequence"/>
</dbReference>
<dbReference type="NCBIfam" id="TIGR02401">
    <property type="entry name" value="trehalose_TreY"/>
    <property type="match status" value="1"/>
</dbReference>
<keyword evidence="3" id="KW-1185">Reference proteome</keyword>
<dbReference type="EMBL" id="VAUV01000001">
    <property type="protein sequence ID" value="TLD72522.1"/>
    <property type="molecule type" value="Genomic_DNA"/>
</dbReference>
<dbReference type="RefSeq" id="WP_138084146.1">
    <property type="nucleotide sequence ID" value="NZ_VAUV01000001.1"/>
</dbReference>
<evidence type="ECO:0000259" key="1">
    <source>
        <dbReference type="SMART" id="SM00642"/>
    </source>
</evidence>
<reference evidence="2 3" key="1">
    <citation type="submission" date="2019-05" db="EMBL/GenBank/DDBJ databases">
        <title>Verrucobacter flavum gen. nov., sp. nov. a new member of the family Verrucomicrobiaceae.</title>
        <authorList>
            <person name="Szuroczki S."/>
            <person name="Abbaszade G."/>
            <person name="Szabo A."/>
            <person name="Felfoldi T."/>
            <person name="Schumann P."/>
            <person name="Boka K."/>
            <person name="Keki Z."/>
            <person name="Toumi M."/>
            <person name="Toth E."/>
        </authorList>
    </citation>
    <scope>NUCLEOTIDE SEQUENCE [LARGE SCALE GENOMIC DNA]</scope>
    <source>
        <strain evidence="2 3">MG-N-17</strain>
    </source>
</reference>
<name>A0A5R8KJQ4_9BACT</name>
<dbReference type="InterPro" id="IPR012767">
    <property type="entry name" value="Trehalose_TreY"/>
</dbReference>
<comment type="caution">
    <text evidence="2">The sequence shown here is derived from an EMBL/GenBank/DDBJ whole genome shotgun (WGS) entry which is preliminary data.</text>
</comment>
<feature type="domain" description="Glycosyl hydrolase family 13 catalytic" evidence="1">
    <location>
        <begin position="17"/>
        <end position="512"/>
    </location>
</feature>
<sequence length="934" mass="106189">MSKQNPIRCTYRLQLHQGFTFQQARELVPYLKNLGVSHVYASPFFRATPGSQHGYDVCDHNELNPEIGTHQDLRDWVEELHRHGLKLIVDFVPNHMGIADLGNFRWRDLLENGPASPYARYFDIEWSPIKPALQNKVLLPVLGEQYGVVLESGGLQLHCNEDEGTFAIHIHGFELPVAIRSTIPVLRHVASKMTEVPDELLSIISAIDHLPPRTEATPETIEERTREKNIIRSRFKKLCIDQPEVLSVLNDVLAEWNDNTKEESLDRLDQLISEQPYRPSYWKVAAEEINYRRFFDVNSLAAIRVDLPEVFENTHQLLFQLFREGLLDGVRIDHIDGLALPAAYLDQLRQRITECMPGDATDPASAVIYVEKILGPEEALPQEWPIDGTTGYEFGNQGMNALLHPDYAPAMTRTYERFIDERQSYKRIVYDSKLLIMQLSMASEINMLGTLLSRLAESHRRSRDFTLNALTAAIREVVAAFPVYRTYLVRDEPPGERDIKVIQFAVSLARRRNPALERSVFEFLRSVLILNPDQSPPLNEDMRWAFVRKFQQCTGPITAKGIEDTTFYRYNRLIALNEVGGEPGNFGDSVETFHHHCIQRAKDWPSSLLATSTHDTKRSEDVRARILALSELAPAWSKAVNSWRRLNQRHKTLVDGVPAPDANEEYYLYQTLVGTWPLHEMNADELAVYIKRIQEHLMKALHEAKVNSSWIDPNADWDQAVEQFIERILSPKKNARFVTSLNEFANRVAPLGAINSLSQTVIKLTVPGVPDIYQGTELWDFSLVDPDNRRPVDFDVRSNGLAAFKPTPELLDQWRDGQIKLFTIQRLLSLRAEHPDLFANGDHVPLHVSDSMENHIVTYLRQHGKQKLLVIVPRLTSTLGFPAIGSCWKDATLDVPGGQWTNILTGATHQAEASLPLSELLADLPFAVLINVAG</sequence>
<dbReference type="GO" id="GO:0047470">
    <property type="term" value="F:(1,4)-alpha-D-glucan 1-alpha-D-glucosylmutase activity"/>
    <property type="evidence" value="ECO:0007669"/>
    <property type="project" value="TreeGrafter"/>
</dbReference>
<dbReference type="OrthoDB" id="9805159at2"/>
<dbReference type="SMART" id="SM00642">
    <property type="entry name" value="Aamy"/>
    <property type="match status" value="1"/>
</dbReference>
<dbReference type="Gene3D" id="3.30.1590.10">
    <property type="entry name" value="Maltooligosyl trehalose synthase, domain 2"/>
    <property type="match status" value="1"/>
</dbReference>
<gene>
    <name evidence="2" type="primary">treY</name>
    <name evidence="2" type="ORF">FEM03_00130</name>
</gene>
<dbReference type="InterPro" id="IPR006047">
    <property type="entry name" value="GH13_cat_dom"/>
</dbReference>
<evidence type="ECO:0000313" key="3">
    <source>
        <dbReference type="Proteomes" id="UP000306196"/>
    </source>
</evidence>
<dbReference type="PANTHER" id="PTHR10357:SF216">
    <property type="entry name" value="MALTOOLIGOSYL TREHALOSE SYNTHASE-RELATED"/>
    <property type="match status" value="1"/>
</dbReference>
<evidence type="ECO:0000313" key="2">
    <source>
        <dbReference type="EMBL" id="TLD72522.1"/>
    </source>
</evidence>
<dbReference type="Gene3D" id="3.20.20.80">
    <property type="entry name" value="Glycosidases"/>
    <property type="match status" value="3"/>
</dbReference>
<dbReference type="SUPFAM" id="SSF51445">
    <property type="entry name" value="(Trans)glycosidases"/>
    <property type="match status" value="1"/>
</dbReference>
<protein>
    <submittedName>
        <fullName evidence="2">Malto-oligosyltrehalose synthase</fullName>
    </submittedName>
</protein>